<keyword evidence="5" id="KW-1185">Reference proteome</keyword>
<organism evidence="4 5">
    <name type="scientific">Marinifilum flexuosum</name>
    <dbReference type="NCBI Taxonomy" id="1117708"/>
    <lineage>
        <taxon>Bacteria</taxon>
        <taxon>Pseudomonadati</taxon>
        <taxon>Bacteroidota</taxon>
        <taxon>Bacteroidia</taxon>
        <taxon>Marinilabiliales</taxon>
        <taxon>Marinifilaceae</taxon>
    </lineage>
</organism>
<keyword evidence="1 4" id="KW-0808">Transferase</keyword>
<protein>
    <submittedName>
        <fullName evidence="4">Acetyltransferase (GNAT) family protein</fullName>
    </submittedName>
</protein>
<dbReference type="Proteomes" id="UP000284531">
    <property type="component" value="Unassembled WGS sequence"/>
</dbReference>
<dbReference type="CDD" id="cd04301">
    <property type="entry name" value="NAT_SF"/>
    <property type="match status" value="1"/>
</dbReference>
<accession>A0A419X8T8</accession>
<keyword evidence="2" id="KW-0012">Acyltransferase</keyword>
<dbReference type="InterPro" id="IPR016181">
    <property type="entry name" value="Acyl_CoA_acyltransferase"/>
</dbReference>
<name>A0A419X8T8_9BACT</name>
<evidence type="ECO:0000256" key="2">
    <source>
        <dbReference type="ARBA" id="ARBA00023315"/>
    </source>
</evidence>
<dbReference type="PANTHER" id="PTHR43420:SF47">
    <property type="entry name" value="N-ACETYLTRANSFERASE DOMAIN-CONTAINING PROTEIN"/>
    <property type="match status" value="1"/>
</dbReference>
<dbReference type="AlphaFoldDB" id="A0A419X8T8"/>
<evidence type="ECO:0000256" key="1">
    <source>
        <dbReference type="ARBA" id="ARBA00022679"/>
    </source>
</evidence>
<feature type="domain" description="N-acetyltransferase" evidence="3">
    <location>
        <begin position="2"/>
        <end position="146"/>
    </location>
</feature>
<evidence type="ECO:0000313" key="4">
    <source>
        <dbReference type="EMBL" id="RKE04122.1"/>
    </source>
</evidence>
<dbReference type="InterPro" id="IPR000182">
    <property type="entry name" value="GNAT_dom"/>
</dbReference>
<evidence type="ECO:0000259" key="3">
    <source>
        <dbReference type="PROSITE" id="PS51186"/>
    </source>
</evidence>
<proteinExistence type="predicted"/>
<dbReference type="Gene3D" id="3.40.630.30">
    <property type="match status" value="1"/>
</dbReference>
<gene>
    <name evidence="4" type="ORF">BXY64_1136</name>
</gene>
<dbReference type="RefSeq" id="WP_120238926.1">
    <property type="nucleotide sequence ID" value="NZ_RAPQ01000008.1"/>
</dbReference>
<dbReference type="OrthoDB" id="7585366at2"/>
<sequence>MITIKLMTSSLRPDGIEKKELLNFLYDHLEEYGDDKADIEKAMQYALKERPSMGGFILAAKLDSKIVGAVVVNRTGMEGYIPENILVYIASHNKHRGEGIGKKLMEETIKIAKGSIALHVEPDNPAKHLYEKMGFENKYLEMRFTK</sequence>
<dbReference type="PANTHER" id="PTHR43420">
    <property type="entry name" value="ACETYLTRANSFERASE"/>
    <property type="match status" value="1"/>
</dbReference>
<dbReference type="GO" id="GO:0016747">
    <property type="term" value="F:acyltransferase activity, transferring groups other than amino-acyl groups"/>
    <property type="evidence" value="ECO:0007669"/>
    <property type="project" value="InterPro"/>
</dbReference>
<dbReference type="PROSITE" id="PS51186">
    <property type="entry name" value="GNAT"/>
    <property type="match status" value="1"/>
</dbReference>
<dbReference type="SUPFAM" id="SSF55729">
    <property type="entry name" value="Acyl-CoA N-acyltransferases (Nat)"/>
    <property type="match status" value="1"/>
</dbReference>
<comment type="caution">
    <text evidence="4">The sequence shown here is derived from an EMBL/GenBank/DDBJ whole genome shotgun (WGS) entry which is preliminary data.</text>
</comment>
<dbReference type="InterPro" id="IPR050680">
    <property type="entry name" value="YpeA/RimI_acetyltransf"/>
</dbReference>
<reference evidence="4 5" key="1">
    <citation type="submission" date="2018-09" db="EMBL/GenBank/DDBJ databases">
        <title>Genomic Encyclopedia of Archaeal and Bacterial Type Strains, Phase II (KMG-II): from individual species to whole genera.</title>
        <authorList>
            <person name="Goeker M."/>
        </authorList>
    </citation>
    <scope>NUCLEOTIDE SEQUENCE [LARGE SCALE GENOMIC DNA]</scope>
    <source>
        <strain evidence="4 5">DSM 21950</strain>
    </source>
</reference>
<dbReference type="Pfam" id="PF00583">
    <property type="entry name" value="Acetyltransf_1"/>
    <property type="match status" value="1"/>
</dbReference>
<dbReference type="EMBL" id="RAPQ01000008">
    <property type="protein sequence ID" value="RKE04122.1"/>
    <property type="molecule type" value="Genomic_DNA"/>
</dbReference>
<evidence type="ECO:0000313" key="5">
    <source>
        <dbReference type="Proteomes" id="UP000284531"/>
    </source>
</evidence>